<dbReference type="SUPFAM" id="SSF109709">
    <property type="entry name" value="KorB DNA-binding domain-like"/>
    <property type="match status" value="1"/>
</dbReference>
<dbReference type="HOGENOM" id="CLU_132664_0_0_5"/>
<evidence type="ECO:0000313" key="2">
    <source>
        <dbReference type="Proteomes" id="UP000007730"/>
    </source>
</evidence>
<dbReference type="EMBL" id="CP002826">
    <property type="protein sequence ID" value="AEI07846.1"/>
    <property type="molecule type" value="Genomic_DNA"/>
</dbReference>
<proteinExistence type="predicted"/>
<keyword evidence="2" id="KW-1185">Reference proteome</keyword>
<protein>
    <recommendedName>
        <fullName evidence="3">Bacteriophage-related protein</fullName>
    </recommendedName>
</protein>
<gene>
    <name evidence="1" type="ordered locus">OCA5_c31620</name>
</gene>
<dbReference type="AlphaFoldDB" id="B6JD82"/>
<dbReference type="eggNOG" id="COG1961">
    <property type="taxonomic scope" value="Bacteria"/>
</dbReference>
<dbReference type="Proteomes" id="UP000007730">
    <property type="component" value="Chromosome"/>
</dbReference>
<organism evidence="1 2">
    <name type="scientific">Afipia carboxidovorans (strain ATCC 49405 / DSM 1227 / KCTC 32145 / OM5)</name>
    <name type="common">Oligotropha carboxidovorans</name>
    <dbReference type="NCBI Taxonomy" id="504832"/>
    <lineage>
        <taxon>Bacteria</taxon>
        <taxon>Pseudomonadati</taxon>
        <taxon>Pseudomonadota</taxon>
        <taxon>Alphaproteobacteria</taxon>
        <taxon>Hyphomicrobiales</taxon>
        <taxon>Nitrobacteraceae</taxon>
        <taxon>Afipia</taxon>
    </lineage>
</organism>
<dbReference type="PATRIC" id="fig|504832.7.peg.3330"/>
<accession>B6JD82</accession>
<reference evidence="1 2" key="1">
    <citation type="journal article" date="2011" name="J. Bacteriol.">
        <title>Complete genome sequences of the chemolithoautotrophic Oligotropha carboxidovorans strains OM4 and OM5.</title>
        <authorList>
            <person name="Volland S."/>
            <person name="Rachinger M."/>
            <person name="Strittmatter A."/>
            <person name="Daniel R."/>
            <person name="Gottschalk G."/>
            <person name="Meyer O."/>
        </authorList>
    </citation>
    <scope>NUCLEOTIDE SEQUENCE [LARGE SCALE GENOMIC DNA]</scope>
    <source>
        <strain evidence="2">ATCC 49405 / DSM 1227 / KCTC 32145 / OM5</strain>
    </source>
</reference>
<dbReference type="KEGG" id="ocg:OCA5_c31620"/>
<dbReference type="STRING" id="504832.OCA5_c31620"/>
<dbReference type="KEGG" id="oca:OCAR_4788"/>
<sequence>MTETITIHVPMAFRQRGGRKLIVAPDGRTLQAVSRRPNIDNVLLKALVRAFRWQKLLDKGTFGTIKEIAAREKIDASYVGDVLRLTLLAPDIVEMILDGHQPPALQFESLRKSLPLAWQEQRRTICGGE</sequence>
<dbReference type="RefSeq" id="WP_012561955.1">
    <property type="nucleotide sequence ID" value="NC_011386.1"/>
</dbReference>
<dbReference type="Gene3D" id="1.10.10.2830">
    <property type="match status" value="1"/>
</dbReference>
<evidence type="ECO:0000313" key="1">
    <source>
        <dbReference type="EMBL" id="AEI07846.1"/>
    </source>
</evidence>
<evidence type="ECO:0008006" key="3">
    <source>
        <dbReference type="Google" id="ProtNLM"/>
    </source>
</evidence>
<dbReference type="OrthoDB" id="1550462at2"/>
<name>B6JD82_AFIC5</name>